<proteinExistence type="predicted"/>
<evidence type="ECO:0000256" key="1">
    <source>
        <dbReference type="ARBA" id="ARBA00001966"/>
    </source>
</evidence>
<dbReference type="GO" id="GO:0003824">
    <property type="term" value="F:catalytic activity"/>
    <property type="evidence" value="ECO:0007669"/>
    <property type="project" value="InterPro"/>
</dbReference>
<dbReference type="Proteomes" id="UP000003759">
    <property type="component" value="Chromosome"/>
</dbReference>
<evidence type="ECO:0000256" key="2">
    <source>
        <dbReference type="ARBA" id="ARBA00022691"/>
    </source>
</evidence>
<dbReference type="KEGG" id="bpw:WESB_1418"/>
<name>K0JL27_BRAPL</name>
<keyword evidence="3" id="KW-0479">Metal-binding</keyword>
<evidence type="ECO:0000313" key="8">
    <source>
        <dbReference type="Proteomes" id="UP000003759"/>
    </source>
</evidence>
<keyword evidence="4" id="KW-0408">Iron</keyword>
<comment type="cofactor">
    <cofactor evidence="1">
        <name>[4Fe-4S] cluster</name>
        <dbReference type="ChEBI" id="CHEBI:49883"/>
    </cofactor>
</comment>
<dbReference type="Gene3D" id="3.20.20.70">
    <property type="entry name" value="Aldolase class I"/>
    <property type="match status" value="1"/>
</dbReference>
<dbReference type="OrthoDB" id="307367at2"/>
<evidence type="ECO:0000256" key="3">
    <source>
        <dbReference type="ARBA" id="ARBA00022723"/>
    </source>
</evidence>
<evidence type="ECO:0000313" key="7">
    <source>
        <dbReference type="EMBL" id="CCG56886.1"/>
    </source>
</evidence>
<dbReference type="InterPro" id="IPR007197">
    <property type="entry name" value="rSAM"/>
</dbReference>
<dbReference type="AlphaFoldDB" id="K0JL27"/>
<reference evidence="7 8" key="1">
    <citation type="journal article" date="2012" name="BMC Genomics">
        <title>Comparative genomics of Brachyspira pilosicoli strains: genome rearrangements, reductions and correlation of genetic compliment with phenotypic diversity.</title>
        <authorList>
            <person name="Mappley L.J."/>
            <person name="Black M.L."/>
            <person name="Abuoun M."/>
            <person name="Darby A.C."/>
            <person name="Woodward M.J."/>
            <person name="Parkhill J."/>
            <person name="Turner A.K."/>
            <person name="Bellgard M.I."/>
            <person name="La T."/>
            <person name="Phillips N.D."/>
            <person name="La Ragione R.M."/>
            <person name="Hampson D.J."/>
        </authorList>
    </citation>
    <scope>NUCLEOTIDE SEQUENCE [LARGE SCALE GENOMIC DNA]</scope>
    <source>
        <strain evidence="7">WesB</strain>
    </source>
</reference>
<dbReference type="SFLD" id="SFLDS00029">
    <property type="entry name" value="Radical_SAM"/>
    <property type="match status" value="1"/>
</dbReference>
<dbReference type="GO" id="GO:0046872">
    <property type="term" value="F:metal ion binding"/>
    <property type="evidence" value="ECO:0007669"/>
    <property type="project" value="UniProtKB-KW"/>
</dbReference>
<sequence>MDKNIEKIINDIVWWIPFKKLRNNIRNILFDIYNKIDFLNNFISNNIDSKINNNYNILYNSIRNSTPQAYIDVVEISLAYHCNLNCYSCMHFSQLASEKYYDIEVFEKDIKRLSELTNGLINTFHLMGGEPLLNKNCKDYFYILRKYFKNSSIWLVTNGVLLLKQDENFWLSCKNNNIEIHPTKYPINIDWDNIKKICLNYNIPLVFYNNENIIKESIKVDLDLSGNQDTFSQFMNCLGANNCIQLDNGKLFTCSISAYINYFNKYFNENIPITEYDYIDIYKVNNYNEILFFLSKPIPLCKYCNNINWKTIGEWKISTRSIDEYTDQTRPDQTRPDLIVICKEYIQFYNNLKIEKLQPMLHLKNVA</sequence>
<evidence type="ECO:0000256" key="5">
    <source>
        <dbReference type="ARBA" id="ARBA00023014"/>
    </source>
</evidence>
<dbReference type="GO" id="GO:0051536">
    <property type="term" value="F:iron-sulfur cluster binding"/>
    <property type="evidence" value="ECO:0007669"/>
    <property type="project" value="UniProtKB-KW"/>
</dbReference>
<keyword evidence="5" id="KW-0411">Iron-sulfur</keyword>
<feature type="domain" description="Radical SAM core" evidence="6">
    <location>
        <begin position="77"/>
        <end position="162"/>
    </location>
</feature>
<dbReference type="InterPro" id="IPR013785">
    <property type="entry name" value="Aldolase_TIM"/>
</dbReference>
<keyword evidence="2" id="KW-0949">S-adenosyl-L-methionine</keyword>
<dbReference type="RefSeq" id="WP_014933174.1">
    <property type="nucleotide sequence ID" value="NC_018604.1"/>
</dbReference>
<dbReference type="PATRIC" id="fig|1161918.5.peg.727"/>
<dbReference type="HOGENOM" id="CLU_064245_0_0_12"/>
<dbReference type="SUPFAM" id="SSF102114">
    <property type="entry name" value="Radical SAM enzymes"/>
    <property type="match status" value="1"/>
</dbReference>
<dbReference type="Pfam" id="PF04055">
    <property type="entry name" value="Radical_SAM"/>
    <property type="match status" value="1"/>
</dbReference>
<dbReference type="EMBL" id="HE793032">
    <property type="protein sequence ID" value="CCG56886.1"/>
    <property type="molecule type" value="Genomic_DNA"/>
</dbReference>
<organism evidence="7 8">
    <name type="scientific">Brachyspira pilosicoli WesB</name>
    <dbReference type="NCBI Taxonomy" id="1161918"/>
    <lineage>
        <taxon>Bacteria</taxon>
        <taxon>Pseudomonadati</taxon>
        <taxon>Spirochaetota</taxon>
        <taxon>Spirochaetia</taxon>
        <taxon>Brachyspirales</taxon>
        <taxon>Brachyspiraceae</taxon>
        <taxon>Brachyspira</taxon>
    </lineage>
</organism>
<gene>
    <name evidence="7" type="ORF">WESB_1418</name>
</gene>
<dbReference type="InterPro" id="IPR058240">
    <property type="entry name" value="rSAM_sf"/>
</dbReference>
<dbReference type="CDD" id="cd01335">
    <property type="entry name" value="Radical_SAM"/>
    <property type="match status" value="1"/>
</dbReference>
<protein>
    <submittedName>
        <fullName evidence="7">ABC transporter</fullName>
    </submittedName>
</protein>
<accession>K0JL27</accession>
<evidence type="ECO:0000259" key="6">
    <source>
        <dbReference type="Pfam" id="PF04055"/>
    </source>
</evidence>
<evidence type="ECO:0000256" key="4">
    <source>
        <dbReference type="ARBA" id="ARBA00023004"/>
    </source>
</evidence>